<evidence type="ECO:0000313" key="3">
    <source>
        <dbReference type="Proteomes" id="UP000199608"/>
    </source>
</evidence>
<dbReference type="CDD" id="cd06664">
    <property type="entry name" value="IscU_like"/>
    <property type="match status" value="1"/>
</dbReference>
<name>A0A1H2GL77_9BACT</name>
<dbReference type="InterPro" id="IPR002871">
    <property type="entry name" value="NIF_FeS_clus_asmbl_NifU_N"/>
</dbReference>
<dbReference type="RefSeq" id="WP_092233629.1">
    <property type="nucleotide sequence ID" value="NZ_FNLL01000005.1"/>
</dbReference>
<keyword evidence="3" id="KW-1185">Reference proteome</keyword>
<dbReference type="GO" id="GO:0005506">
    <property type="term" value="F:iron ion binding"/>
    <property type="evidence" value="ECO:0007669"/>
    <property type="project" value="InterPro"/>
</dbReference>
<dbReference type="AlphaFoldDB" id="A0A1H2GL77"/>
<accession>A0A1H2GL77</accession>
<proteinExistence type="predicted"/>
<dbReference type="EMBL" id="FNLL01000005">
    <property type="protein sequence ID" value="SDU20201.1"/>
    <property type="molecule type" value="Genomic_DNA"/>
</dbReference>
<dbReference type="SUPFAM" id="SSF82649">
    <property type="entry name" value="SufE/NifU"/>
    <property type="match status" value="1"/>
</dbReference>
<dbReference type="Gene3D" id="3.90.1010.10">
    <property type="match status" value="1"/>
</dbReference>
<dbReference type="GO" id="GO:0016226">
    <property type="term" value="P:iron-sulfur cluster assembly"/>
    <property type="evidence" value="ECO:0007669"/>
    <property type="project" value="InterPro"/>
</dbReference>
<sequence length="147" mass="16327">MSNLDDFLDNLQNEIFEEAKQSLGEKGFQRWRNPKFHGRMENPDGQARVIGECGDTMEIYLKFENNRVCDASYFTDGCASSGVSGSFAAELTLGKDPDEITDITADTVLETIGRLPEKDLHCAGLAARTVQEALSNYMSSLQKKHLT</sequence>
<evidence type="ECO:0000313" key="2">
    <source>
        <dbReference type="EMBL" id="SDU20201.1"/>
    </source>
</evidence>
<dbReference type="Pfam" id="PF01592">
    <property type="entry name" value="NifU_N"/>
    <property type="match status" value="1"/>
</dbReference>
<protein>
    <submittedName>
        <fullName evidence="2">NifU homolog involved in Fe-S cluster formation</fullName>
    </submittedName>
</protein>
<gene>
    <name evidence="2" type="ORF">SAMN04487931_105258</name>
</gene>
<dbReference type="Proteomes" id="UP000199608">
    <property type="component" value="Unassembled WGS sequence"/>
</dbReference>
<dbReference type="PANTHER" id="PTHR10093">
    <property type="entry name" value="IRON-SULFUR CLUSTER ASSEMBLY ENZYME NIFU HOMOLOG"/>
    <property type="match status" value="1"/>
</dbReference>
<reference evidence="3" key="1">
    <citation type="submission" date="2016-10" db="EMBL/GenBank/DDBJ databases">
        <authorList>
            <person name="Varghese N."/>
            <person name="Submissions S."/>
        </authorList>
    </citation>
    <scope>NUCLEOTIDE SEQUENCE [LARGE SCALE GENOMIC DNA]</scope>
    <source>
        <strain evidence="3">DSM 3384</strain>
    </source>
</reference>
<evidence type="ECO:0000259" key="1">
    <source>
        <dbReference type="Pfam" id="PF01592"/>
    </source>
</evidence>
<feature type="domain" description="NIF system FeS cluster assembly NifU N-terminal" evidence="1">
    <location>
        <begin position="28"/>
        <end position="139"/>
    </location>
</feature>
<organism evidence="2 3">
    <name type="scientific">Desulfobacula phenolica</name>
    <dbReference type="NCBI Taxonomy" id="90732"/>
    <lineage>
        <taxon>Bacteria</taxon>
        <taxon>Pseudomonadati</taxon>
        <taxon>Thermodesulfobacteriota</taxon>
        <taxon>Desulfobacteria</taxon>
        <taxon>Desulfobacterales</taxon>
        <taxon>Desulfobacteraceae</taxon>
        <taxon>Desulfobacula</taxon>
    </lineage>
</organism>
<dbReference type="GO" id="GO:0051536">
    <property type="term" value="F:iron-sulfur cluster binding"/>
    <property type="evidence" value="ECO:0007669"/>
    <property type="project" value="InterPro"/>
</dbReference>